<evidence type="ECO:0000256" key="2">
    <source>
        <dbReference type="ARBA" id="ARBA00022723"/>
    </source>
</evidence>
<dbReference type="Gene3D" id="1.10.760.10">
    <property type="entry name" value="Cytochrome c-like domain"/>
    <property type="match status" value="1"/>
</dbReference>
<dbReference type="AlphaFoldDB" id="A0A3T0MZ20"/>
<dbReference type="InterPro" id="IPR009056">
    <property type="entry name" value="Cyt_c-like_dom"/>
</dbReference>
<evidence type="ECO:0000256" key="4">
    <source>
        <dbReference type="PROSITE-ProRule" id="PRU00433"/>
    </source>
</evidence>
<dbReference type="GO" id="GO:0020037">
    <property type="term" value="F:heme binding"/>
    <property type="evidence" value="ECO:0007669"/>
    <property type="project" value="InterPro"/>
</dbReference>
<gene>
    <name evidence="7" type="primary">soxX</name>
    <name evidence="7" type="ORF">EBB79_03295</name>
</gene>
<proteinExistence type="predicted"/>
<feature type="chain" id="PRO_5019510412" evidence="5">
    <location>
        <begin position="21"/>
        <end position="150"/>
    </location>
</feature>
<keyword evidence="2 4" id="KW-0479">Metal-binding</keyword>
<dbReference type="PROSITE" id="PS51007">
    <property type="entry name" value="CYTC"/>
    <property type="match status" value="1"/>
</dbReference>
<accession>A0A3T0MZ20</accession>
<organism evidence="7 8">
    <name type="scientific">Parasedimentitalea marina</name>
    <dbReference type="NCBI Taxonomy" id="2483033"/>
    <lineage>
        <taxon>Bacteria</taxon>
        <taxon>Pseudomonadati</taxon>
        <taxon>Pseudomonadota</taxon>
        <taxon>Alphaproteobacteria</taxon>
        <taxon>Rhodobacterales</taxon>
        <taxon>Paracoccaceae</taxon>
        <taxon>Parasedimentitalea</taxon>
    </lineage>
</organism>
<evidence type="ECO:0000259" key="6">
    <source>
        <dbReference type="PROSITE" id="PS51007"/>
    </source>
</evidence>
<evidence type="ECO:0000256" key="1">
    <source>
        <dbReference type="ARBA" id="ARBA00022617"/>
    </source>
</evidence>
<protein>
    <submittedName>
        <fullName evidence="7">Sulfur oxidation c-type cytochrome SoxX</fullName>
    </submittedName>
</protein>
<evidence type="ECO:0000313" key="7">
    <source>
        <dbReference type="EMBL" id="AZV77014.1"/>
    </source>
</evidence>
<keyword evidence="3 4" id="KW-0408">Iron</keyword>
<reference evidence="7 8" key="1">
    <citation type="submission" date="2018-10" db="EMBL/GenBank/DDBJ databases">
        <title>Parasedimentitalea marina sp. nov., a psychrophilic bacterium isolated from deep seawater of the New Britain Trench.</title>
        <authorList>
            <person name="Cao J."/>
        </authorList>
    </citation>
    <scope>NUCLEOTIDE SEQUENCE [LARGE SCALE GENOMIC DNA]</scope>
    <source>
        <strain evidence="7 8">W43</strain>
    </source>
</reference>
<dbReference type="RefSeq" id="WP_127747558.1">
    <property type="nucleotide sequence ID" value="NZ_CP033219.1"/>
</dbReference>
<dbReference type="EMBL" id="CP033219">
    <property type="protein sequence ID" value="AZV77014.1"/>
    <property type="molecule type" value="Genomic_DNA"/>
</dbReference>
<keyword evidence="5" id="KW-0732">Signal</keyword>
<feature type="domain" description="Cytochrome c" evidence="6">
    <location>
        <begin position="44"/>
        <end position="149"/>
    </location>
</feature>
<keyword evidence="1 4" id="KW-0349">Heme</keyword>
<evidence type="ECO:0000256" key="3">
    <source>
        <dbReference type="ARBA" id="ARBA00023004"/>
    </source>
</evidence>
<feature type="signal peptide" evidence="5">
    <location>
        <begin position="1"/>
        <end position="20"/>
    </location>
</feature>
<name>A0A3T0MZ20_9RHOB</name>
<dbReference type="Pfam" id="PF00034">
    <property type="entry name" value="Cytochrom_C"/>
    <property type="match status" value="1"/>
</dbReference>
<dbReference type="OrthoDB" id="9793634at2"/>
<sequence>MRIIGISIAVAGLLANPLAAEPVAPNDVKYEDGVVSASLTGVPGDPANGRDVFKNRKQGNCLACHVNADMPEESFHGEVGPEMTGVADRWEAQELRAIVANSKMVFEDSIMPAFYKDTGFERTLEKFEGQSILTAQQVEDVIAYLQTLTE</sequence>
<dbReference type="Proteomes" id="UP000283063">
    <property type="component" value="Chromosome"/>
</dbReference>
<dbReference type="SUPFAM" id="SSF46626">
    <property type="entry name" value="Cytochrome c"/>
    <property type="match status" value="1"/>
</dbReference>
<keyword evidence="8" id="KW-1185">Reference proteome</keyword>
<dbReference type="InterPro" id="IPR030999">
    <property type="entry name" value="Thiosulf_SoxX"/>
</dbReference>
<evidence type="ECO:0000256" key="5">
    <source>
        <dbReference type="SAM" id="SignalP"/>
    </source>
</evidence>
<evidence type="ECO:0000313" key="8">
    <source>
        <dbReference type="Proteomes" id="UP000283063"/>
    </source>
</evidence>
<dbReference type="NCBIfam" id="TIGR04485">
    <property type="entry name" value="thiosulf_SoxX"/>
    <property type="match status" value="1"/>
</dbReference>
<dbReference type="GO" id="GO:0046872">
    <property type="term" value="F:metal ion binding"/>
    <property type="evidence" value="ECO:0007669"/>
    <property type="project" value="UniProtKB-KW"/>
</dbReference>
<dbReference type="GO" id="GO:0009055">
    <property type="term" value="F:electron transfer activity"/>
    <property type="evidence" value="ECO:0007669"/>
    <property type="project" value="InterPro"/>
</dbReference>
<dbReference type="KEGG" id="sedi:EBB79_03295"/>
<dbReference type="InterPro" id="IPR036909">
    <property type="entry name" value="Cyt_c-like_dom_sf"/>
</dbReference>